<organism evidence="13 14">
    <name type="scientific">Sphingomonas piscis</name>
    <dbReference type="NCBI Taxonomy" id="2714943"/>
    <lineage>
        <taxon>Bacteria</taxon>
        <taxon>Pseudomonadati</taxon>
        <taxon>Pseudomonadota</taxon>
        <taxon>Alphaproteobacteria</taxon>
        <taxon>Sphingomonadales</taxon>
        <taxon>Sphingomonadaceae</taxon>
        <taxon>Sphingomonas</taxon>
    </lineage>
</organism>
<dbReference type="PANTHER" id="PTHR43095:SF6">
    <property type="entry name" value="XYLULOSE KINASE"/>
    <property type="match status" value="1"/>
</dbReference>
<evidence type="ECO:0000256" key="7">
    <source>
        <dbReference type="ARBA" id="ARBA00023277"/>
    </source>
</evidence>
<accession>A0A6G7YN79</accession>
<comment type="catalytic activity">
    <reaction evidence="8 10">
        <text>D-xylulose + ATP = D-xylulose 5-phosphate + ADP + H(+)</text>
        <dbReference type="Rhea" id="RHEA:10964"/>
        <dbReference type="ChEBI" id="CHEBI:15378"/>
        <dbReference type="ChEBI" id="CHEBI:17140"/>
        <dbReference type="ChEBI" id="CHEBI:30616"/>
        <dbReference type="ChEBI" id="CHEBI:57737"/>
        <dbReference type="ChEBI" id="CHEBI:456216"/>
        <dbReference type="EC" id="2.7.1.17"/>
    </reaction>
</comment>
<protein>
    <recommendedName>
        <fullName evidence="8 10">Xylulose kinase</fullName>
        <shortName evidence="8 10">Xylulokinase</shortName>
        <ecNumber evidence="8 10">2.7.1.17</ecNumber>
    </recommendedName>
</protein>
<dbReference type="InterPro" id="IPR018485">
    <property type="entry name" value="FGGY_C"/>
</dbReference>
<evidence type="ECO:0000256" key="1">
    <source>
        <dbReference type="ARBA" id="ARBA00009156"/>
    </source>
</evidence>
<feature type="active site" description="Proton acceptor" evidence="8">
    <location>
        <position position="232"/>
    </location>
</feature>
<feature type="binding site" evidence="8">
    <location>
        <begin position="76"/>
        <end position="77"/>
    </location>
    <ligand>
        <name>substrate</name>
    </ligand>
</feature>
<dbReference type="GO" id="GO:0005524">
    <property type="term" value="F:ATP binding"/>
    <property type="evidence" value="ECO:0007669"/>
    <property type="project" value="UniProtKB-UniRule"/>
</dbReference>
<dbReference type="Pfam" id="PF02782">
    <property type="entry name" value="FGGY_C"/>
    <property type="match status" value="1"/>
</dbReference>
<evidence type="ECO:0000256" key="9">
    <source>
        <dbReference type="RuleBase" id="RU003733"/>
    </source>
</evidence>
<evidence type="ECO:0000256" key="3">
    <source>
        <dbReference type="ARBA" id="ARBA00022679"/>
    </source>
</evidence>
<feature type="domain" description="Carbohydrate kinase FGGY C-terminal" evidence="12">
    <location>
        <begin position="249"/>
        <end position="433"/>
    </location>
</feature>
<dbReference type="Proteomes" id="UP000503222">
    <property type="component" value="Chromosome"/>
</dbReference>
<keyword evidence="3 8" id="KW-0808">Transferase</keyword>
<dbReference type="InterPro" id="IPR018484">
    <property type="entry name" value="FGGY_N"/>
</dbReference>
<evidence type="ECO:0000313" key="13">
    <source>
        <dbReference type="EMBL" id="QIK78187.1"/>
    </source>
</evidence>
<feature type="site" description="Important for activity" evidence="8">
    <location>
        <position position="6"/>
    </location>
</feature>
<evidence type="ECO:0000256" key="5">
    <source>
        <dbReference type="ARBA" id="ARBA00022777"/>
    </source>
</evidence>
<evidence type="ECO:0000256" key="10">
    <source>
        <dbReference type="RuleBase" id="RU364073"/>
    </source>
</evidence>
<keyword evidence="7 8" id="KW-0119">Carbohydrate metabolism</keyword>
<dbReference type="InterPro" id="IPR018483">
    <property type="entry name" value="Carb_kinase_FGGY_CS"/>
</dbReference>
<dbReference type="GO" id="GO:0005998">
    <property type="term" value="P:xylulose catabolic process"/>
    <property type="evidence" value="ECO:0007669"/>
    <property type="project" value="UniProtKB-UniRule"/>
</dbReference>
<dbReference type="KEGG" id="spii:G7077_03955"/>
<reference evidence="13 14" key="1">
    <citation type="submission" date="2020-03" db="EMBL/GenBank/DDBJ databases">
        <title>Sphingomonas sp. nov., isolated from fish.</title>
        <authorList>
            <person name="Hyun D.-W."/>
            <person name="Bae J.-W."/>
        </authorList>
    </citation>
    <scope>NUCLEOTIDE SEQUENCE [LARGE SCALE GENOMIC DNA]</scope>
    <source>
        <strain evidence="13 14">HDW15B</strain>
    </source>
</reference>
<dbReference type="Gene3D" id="3.30.420.40">
    <property type="match status" value="2"/>
</dbReference>
<dbReference type="InterPro" id="IPR006000">
    <property type="entry name" value="Xylulokinase"/>
</dbReference>
<evidence type="ECO:0000256" key="4">
    <source>
        <dbReference type="ARBA" id="ARBA00022741"/>
    </source>
</evidence>
<dbReference type="EMBL" id="CP049869">
    <property type="protein sequence ID" value="QIK78187.1"/>
    <property type="molecule type" value="Genomic_DNA"/>
</dbReference>
<dbReference type="PROSITE" id="PS00933">
    <property type="entry name" value="FGGY_KINASES_1"/>
    <property type="match status" value="1"/>
</dbReference>
<evidence type="ECO:0000256" key="2">
    <source>
        <dbReference type="ARBA" id="ARBA00022629"/>
    </source>
</evidence>
<dbReference type="Pfam" id="PF00370">
    <property type="entry name" value="FGGY_N"/>
    <property type="match status" value="1"/>
</dbReference>
<dbReference type="HAMAP" id="MF_02220">
    <property type="entry name" value="XylB"/>
    <property type="match status" value="1"/>
</dbReference>
<dbReference type="InterPro" id="IPR000577">
    <property type="entry name" value="Carb_kinase_FGGY"/>
</dbReference>
<feature type="domain" description="Carbohydrate kinase FGGY N-terminal" evidence="11">
    <location>
        <begin position="1"/>
        <end position="239"/>
    </location>
</feature>
<comment type="similarity">
    <text evidence="1 8 9">Belongs to the FGGY kinase family.</text>
</comment>
<dbReference type="GO" id="GO:0004856">
    <property type="term" value="F:D-xylulokinase activity"/>
    <property type="evidence" value="ECO:0007669"/>
    <property type="project" value="UniProtKB-UniRule"/>
</dbReference>
<evidence type="ECO:0000313" key="14">
    <source>
        <dbReference type="Proteomes" id="UP000503222"/>
    </source>
</evidence>
<keyword evidence="5 8" id="KW-0418">Kinase</keyword>
<dbReference type="NCBIfam" id="TIGR01312">
    <property type="entry name" value="XylB"/>
    <property type="match status" value="1"/>
</dbReference>
<evidence type="ECO:0000259" key="12">
    <source>
        <dbReference type="Pfam" id="PF02782"/>
    </source>
</evidence>
<dbReference type="InterPro" id="IPR050406">
    <property type="entry name" value="FGGY_Carb_Kinase"/>
</dbReference>
<evidence type="ECO:0000259" key="11">
    <source>
        <dbReference type="Pfam" id="PF00370"/>
    </source>
</evidence>
<dbReference type="PANTHER" id="PTHR43095">
    <property type="entry name" value="SUGAR KINASE"/>
    <property type="match status" value="1"/>
</dbReference>
<dbReference type="PIRSF" id="PIRSF000538">
    <property type="entry name" value="GlpK"/>
    <property type="match status" value="1"/>
</dbReference>
<proteinExistence type="inferred from homology"/>
<evidence type="ECO:0000256" key="6">
    <source>
        <dbReference type="ARBA" id="ARBA00022840"/>
    </source>
</evidence>
<dbReference type="SUPFAM" id="SSF53067">
    <property type="entry name" value="Actin-like ATPase domain"/>
    <property type="match status" value="2"/>
</dbReference>
<evidence type="ECO:0000256" key="8">
    <source>
        <dbReference type="HAMAP-Rule" id="MF_02220"/>
    </source>
</evidence>
<gene>
    <name evidence="8 10 13" type="primary">xylB</name>
    <name evidence="13" type="ORF">G7077_03955</name>
</gene>
<name>A0A6G7YN79_9SPHN</name>
<keyword evidence="4 8" id="KW-0547">Nucleotide-binding</keyword>
<dbReference type="GO" id="GO:0042732">
    <property type="term" value="P:D-xylose metabolic process"/>
    <property type="evidence" value="ECO:0007669"/>
    <property type="project" value="UniProtKB-KW"/>
</dbReference>
<dbReference type="EC" id="2.7.1.17" evidence="8 10"/>
<dbReference type="CDD" id="cd07808">
    <property type="entry name" value="ASKHA_NBD_FGGY_EcXK-like"/>
    <property type="match status" value="1"/>
</dbReference>
<dbReference type="AlphaFoldDB" id="A0A6G7YN79"/>
<dbReference type="RefSeq" id="WP_166410580.1">
    <property type="nucleotide sequence ID" value="NZ_CP049869.1"/>
</dbReference>
<dbReference type="InterPro" id="IPR043129">
    <property type="entry name" value="ATPase_NBD"/>
</dbReference>
<dbReference type="PROSITE" id="PS00445">
    <property type="entry name" value="FGGY_KINASES_2"/>
    <property type="match status" value="1"/>
</dbReference>
<comment type="function">
    <text evidence="8">Catalyzes the phosphorylation of D-xylulose to D-xylulose 5-phosphate.</text>
</comment>
<keyword evidence="6 8" id="KW-0067">ATP-binding</keyword>
<keyword evidence="14" id="KW-1185">Reference proteome</keyword>
<sequence>MYLGIDVGTSGVKAALLAADGSLVEQATAPLEVSRPAPMHSEQDPADWWAATEKAVLSLKAQNRKAVRGIGVAGQMHGATLLDAQDRVLRPAILWNDGRSEAECAELEAAEPRSREIIANAVMAGFTAPKLLWVRKHEREIFDQVRSVLLPKDYVRLLMTGTKACDMADASGTCWLDVANRSWSEEMLTATGLSLSAMPELFEGNAVTGNLLADVAARWGMDSVPVVAGGGDNAAAAVGLGVVNDGDAFISLGTSGVVFVATDSLRANPSRGLHAFCHALPNMWHQMSVMLSAAASLDWASKNVLGTEDVPALLTLAEDSTGEAPYFLPYLTGERTPHADPHAQGVLFGLRAETGRPEIARSIVEGVAMGLRDGLDTITESGSKVESLTVAGGGSRSLFWGRILAGALDTPLVYRAGGDVGPAFGAARLALMAVEGAPVADACPPPTMIATVEPEPAIVSYFQGRQPRFRSLYSALQSSFRGDQ</sequence>
<keyword evidence="2 8" id="KW-0859">Xylose metabolism</keyword>